<evidence type="ECO:0000313" key="3">
    <source>
        <dbReference type="EMBL" id="KAF7371892.1"/>
    </source>
</evidence>
<organism evidence="3 4">
    <name type="scientific">Mycena venus</name>
    <dbReference type="NCBI Taxonomy" id="2733690"/>
    <lineage>
        <taxon>Eukaryota</taxon>
        <taxon>Fungi</taxon>
        <taxon>Dikarya</taxon>
        <taxon>Basidiomycota</taxon>
        <taxon>Agaricomycotina</taxon>
        <taxon>Agaricomycetes</taxon>
        <taxon>Agaricomycetidae</taxon>
        <taxon>Agaricales</taxon>
        <taxon>Marasmiineae</taxon>
        <taxon>Mycenaceae</taxon>
        <taxon>Mycena</taxon>
    </lineage>
</organism>
<feature type="region of interest" description="Disordered" evidence="1">
    <location>
        <begin position="508"/>
        <end position="554"/>
    </location>
</feature>
<feature type="domain" description="DUF6589" evidence="2">
    <location>
        <begin position="22"/>
        <end position="187"/>
    </location>
</feature>
<accession>A0A8H7DG50</accession>
<comment type="caution">
    <text evidence="3">The sequence shown here is derived from an EMBL/GenBank/DDBJ whole genome shotgun (WGS) entry which is preliminary data.</text>
</comment>
<evidence type="ECO:0000256" key="1">
    <source>
        <dbReference type="SAM" id="MobiDB-lite"/>
    </source>
</evidence>
<sequence length="603" mass="67071">MPDLDIADPSQAADALAVVQPTKQAPKSHQERPGFTGDRVLRNSQIFMLEFGWWIEMAWAVPEGDIGRVWEILKIWIFKFAGSSHQNYMKYLLELYCFLRYESSPALHDAVFDNLLLKVKSELGKCIPADLHQEHYIRWLKDMSRRHGGEFDEPFFRKTISPNVDHFLRFKEDIETAFSLKRRSKAHTSPSQRPELTLLLTLFREEEAHLFREGRSMGHAAVNQFSRGCRQLEEGKLTDFISTTTCLGDFFEAINCKATSTPNPDADTSPERTVSPTPPADRSASPTPSASNSDGQPDSMRSSSPVPSAVNGSQVYVEILDQTEKELVDAGARGRHNSEGNGGNSEGDKRESGSKMRRVDDSKLPWVVNDFHLEATLSPELARTRSMLLEFANDPNYVLGTILNSIRHDALPESEWLAIVKGYAVDLNKSIAYSLVTKTVFTYSEWLTVFTKTAGATVFVFPHRRQEVDVYRRYIALLSPTRSPAGATSSLVTAGLLDIGNEVSSATTEQLTSIPSQKAKDALRRPRNSGSGSAEGQKRKSPADASMMSAAHPTKPLPVTATSVLAASRTILLPNAIVQLLFPSNSEPLELRAKRLRCLRDFV</sequence>
<dbReference type="OrthoDB" id="3033641at2759"/>
<gene>
    <name evidence="3" type="ORF">MVEN_00046600</name>
</gene>
<feature type="compositionally biased region" description="Polar residues" evidence="1">
    <location>
        <begin position="284"/>
        <end position="310"/>
    </location>
</feature>
<dbReference type="Proteomes" id="UP000620124">
    <property type="component" value="Unassembled WGS sequence"/>
</dbReference>
<name>A0A8H7DG50_9AGAR</name>
<dbReference type="AlphaFoldDB" id="A0A8H7DG50"/>
<reference evidence="3" key="1">
    <citation type="submission" date="2020-05" db="EMBL/GenBank/DDBJ databases">
        <title>Mycena genomes resolve the evolution of fungal bioluminescence.</title>
        <authorList>
            <person name="Tsai I.J."/>
        </authorList>
    </citation>
    <scope>NUCLEOTIDE SEQUENCE</scope>
    <source>
        <strain evidence="3">CCC161011</strain>
    </source>
</reference>
<evidence type="ECO:0000313" key="4">
    <source>
        <dbReference type="Proteomes" id="UP000620124"/>
    </source>
</evidence>
<keyword evidence="4" id="KW-1185">Reference proteome</keyword>
<protein>
    <recommendedName>
        <fullName evidence="2">DUF6589 domain-containing protein</fullName>
    </recommendedName>
</protein>
<feature type="compositionally biased region" description="Basic and acidic residues" evidence="1">
    <location>
        <begin position="346"/>
        <end position="358"/>
    </location>
</feature>
<dbReference type="Pfam" id="PF20231">
    <property type="entry name" value="DUF6589"/>
    <property type="match status" value="1"/>
</dbReference>
<dbReference type="EMBL" id="JACAZI010000001">
    <property type="protein sequence ID" value="KAF7371892.1"/>
    <property type="molecule type" value="Genomic_DNA"/>
</dbReference>
<feature type="region of interest" description="Disordered" evidence="1">
    <location>
        <begin position="331"/>
        <end position="358"/>
    </location>
</feature>
<feature type="region of interest" description="Disordered" evidence="1">
    <location>
        <begin position="260"/>
        <end position="310"/>
    </location>
</feature>
<proteinExistence type="predicted"/>
<evidence type="ECO:0000259" key="2">
    <source>
        <dbReference type="Pfam" id="PF20231"/>
    </source>
</evidence>
<dbReference type="InterPro" id="IPR046496">
    <property type="entry name" value="DUF6589"/>
</dbReference>